<evidence type="ECO:0000256" key="1">
    <source>
        <dbReference type="ARBA" id="ARBA00004377"/>
    </source>
</evidence>
<dbReference type="Pfam" id="PF07963">
    <property type="entry name" value="N_methyl"/>
    <property type="match status" value="1"/>
</dbReference>
<dbReference type="PROSITE" id="PS00409">
    <property type="entry name" value="PROKAR_NTER_METHYL"/>
    <property type="match status" value="1"/>
</dbReference>
<evidence type="ECO:0000259" key="13">
    <source>
        <dbReference type="Pfam" id="PF12019"/>
    </source>
</evidence>
<proteinExistence type="inferred from homology"/>
<dbReference type="InterPro" id="IPR045584">
    <property type="entry name" value="Pilin-like"/>
</dbReference>
<keyword evidence="5" id="KW-0997">Cell inner membrane</keyword>
<organism evidence="14 15">
    <name type="scientific">Thalassotalea fonticola</name>
    <dbReference type="NCBI Taxonomy" id="3065649"/>
    <lineage>
        <taxon>Bacteria</taxon>
        <taxon>Pseudomonadati</taxon>
        <taxon>Pseudomonadota</taxon>
        <taxon>Gammaproteobacteria</taxon>
        <taxon>Alteromonadales</taxon>
        <taxon>Colwelliaceae</taxon>
        <taxon>Thalassotalea</taxon>
    </lineage>
</organism>
<keyword evidence="8 12" id="KW-0472">Membrane</keyword>
<reference evidence="14 15" key="1">
    <citation type="submission" date="2023-09" db="EMBL/GenBank/DDBJ databases">
        <authorList>
            <person name="Qi X."/>
        </authorList>
    </citation>
    <scope>NUCLEOTIDE SEQUENCE [LARGE SCALE GENOMIC DNA]</scope>
    <source>
        <strain evidence="14 15">S1-1</strain>
    </source>
</reference>
<evidence type="ECO:0000256" key="11">
    <source>
        <dbReference type="SAM" id="MobiDB-lite"/>
    </source>
</evidence>
<evidence type="ECO:0000256" key="8">
    <source>
        <dbReference type="ARBA" id="ARBA00023136"/>
    </source>
</evidence>
<evidence type="ECO:0000256" key="5">
    <source>
        <dbReference type="ARBA" id="ARBA00022519"/>
    </source>
</evidence>
<dbReference type="Proteomes" id="UP001301442">
    <property type="component" value="Chromosome"/>
</dbReference>
<keyword evidence="15" id="KW-1185">Reference proteome</keyword>
<evidence type="ECO:0000256" key="6">
    <source>
        <dbReference type="ARBA" id="ARBA00022692"/>
    </source>
</evidence>
<dbReference type="Gene3D" id="3.55.40.10">
    <property type="entry name" value="minor pseudopilin epsh domain"/>
    <property type="match status" value="1"/>
</dbReference>
<comment type="similarity">
    <text evidence="9">Belongs to the GSP H family.</text>
</comment>
<evidence type="ECO:0000256" key="3">
    <source>
        <dbReference type="ARBA" id="ARBA00022475"/>
    </source>
</evidence>
<evidence type="ECO:0000256" key="7">
    <source>
        <dbReference type="ARBA" id="ARBA00022989"/>
    </source>
</evidence>
<evidence type="ECO:0000256" key="4">
    <source>
        <dbReference type="ARBA" id="ARBA00022481"/>
    </source>
</evidence>
<dbReference type="Pfam" id="PF12019">
    <property type="entry name" value="GspH"/>
    <property type="match status" value="1"/>
</dbReference>
<dbReference type="InterPro" id="IPR022346">
    <property type="entry name" value="T2SS_GspH"/>
</dbReference>
<evidence type="ECO:0000256" key="9">
    <source>
        <dbReference type="ARBA" id="ARBA00025772"/>
    </source>
</evidence>
<protein>
    <recommendedName>
        <fullName evidence="2">Type II secretion system protein H</fullName>
    </recommendedName>
    <alternativeName>
        <fullName evidence="10">General secretion pathway protein H</fullName>
    </alternativeName>
</protein>
<feature type="domain" description="General secretion pathway GspH" evidence="13">
    <location>
        <begin position="48"/>
        <end position="165"/>
    </location>
</feature>
<feature type="region of interest" description="Disordered" evidence="11">
    <location>
        <begin position="166"/>
        <end position="189"/>
    </location>
</feature>
<evidence type="ECO:0000313" key="15">
    <source>
        <dbReference type="Proteomes" id="UP001301442"/>
    </source>
</evidence>
<gene>
    <name evidence="14" type="ORF">RI844_08100</name>
</gene>
<evidence type="ECO:0000313" key="14">
    <source>
        <dbReference type="EMBL" id="WOH39172.1"/>
    </source>
</evidence>
<evidence type="ECO:0000256" key="2">
    <source>
        <dbReference type="ARBA" id="ARBA00021549"/>
    </source>
</evidence>
<keyword evidence="7 12" id="KW-1133">Transmembrane helix</keyword>
<dbReference type="SUPFAM" id="SSF54523">
    <property type="entry name" value="Pili subunits"/>
    <property type="match status" value="1"/>
</dbReference>
<sequence>MKALNKDVSGFSLIELMVTIAIMSSLVTIGMPSYHDLIMRYHVKTEVDKWLLALNHARQAAITSGNIITLCPSSNGFSCGKNWHDGAILFIDNNRDHQKDDNEVILKVVEQSKNQQVLTWRAFQNRNYIQFQQNGFTWNQNGTLRICSADPTLKYNRALIVTRSGRIRPSSDSDNNGIHEDAAGDNISC</sequence>
<feature type="transmembrane region" description="Helical" evidence="12">
    <location>
        <begin position="12"/>
        <end position="34"/>
    </location>
</feature>
<dbReference type="NCBIfam" id="TIGR02532">
    <property type="entry name" value="IV_pilin_GFxxxE"/>
    <property type="match status" value="1"/>
</dbReference>
<comment type="subcellular location">
    <subcellularLocation>
        <location evidence="1">Cell inner membrane</location>
        <topology evidence="1">Single-pass membrane protein</topology>
    </subcellularLocation>
</comment>
<keyword evidence="4" id="KW-0488">Methylation</keyword>
<keyword evidence="6 12" id="KW-0812">Transmembrane</keyword>
<name>A0ABZ0GUP1_9GAMM</name>
<keyword evidence="3" id="KW-1003">Cell membrane</keyword>
<dbReference type="EMBL" id="CP136600">
    <property type="protein sequence ID" value="WOH39172.1"/>
    <property type="molecule type" value="Genomic_DNA"/>
</dbReference>
<dbReference type="InterPro" id="IPR012902">
    <property type="entry name" value="N_methyl_site"/>
</dbReference>
<evidence type="ECO:0000256" key="12">
    <source>
        <dbReference type="SAM" id="Phobius"/>
    </source>
</evidence>
<dbReference type="RefSeq" id="WP_348397939.1">
    <property type="nucleotide sequence ID" value="NZ_CP136600.1"/>
</dbReference>
<evidence type="ECO:0000256" key="10">
    <source>
        <dbReference type="ARBA" id="ARBA00030775"/>
    </source>
</evidence>
<accession>A0ABZ0GUP1</accession>